<proteinExistence type="predicted"/>
<accession>A0A2H0N803</accession>
<gene>
    <name evidence="1" type="ORF">COV57_01365</name>
</gene>
<dbReference type="EMBL" id="PCWO01000019">
    <property type="protein sequence ID" value="PIR05031.1"/>
    <property type="molecule type" value="Genomic_DNA"/>
</dbReference>
<reference evidence="1 2" key="1">
    <citation type="submission" date="2017-09" db="EMBL/GenBank/DDBJ databases">
        <title>Depth-based differentiation of microbial function through sediment-hosted aquifers and enrichment of novel symbionts in the deep terrestrial subsurface.</title>
        <authorList>
            <person name="Probst A.J."/>
            <person name="Ladd B."/>
            <person name="Jarett J.K."/>
            <person name="Geller-Mcgrath D.E."/>
            <person name="Sieber C.M."/>
            <person name="Emerson J.B."/>
            <person name="Anantharaman K."/>
            <person name="Thomas B.C."/>
            <person name="Malmstrom R."/>
            <person name="Stieglmeier M."/>
            <person name="Klingl A."/>
            <person name="Woyke T."/>
            <person name="Ryan C.M."/>
            <person name="Banfield J.F."/>
        </authorList>
    </citation>
    <scope>NUCLEOTIDE SEQUENCE [LARGE SCALE GENOMIC DNA]</scope>
    <source>
        <strain evidence="1">CG11_big_fil_rev_8_21_14_0_20_35_14</strain>
    </source>
</reference>
<evidence type="ECO:0000313" key="1">
    <source>
        <dbReference type="EMBL" id="PIR05031.1"/>
    </source>
</evidence>
<protein>
    <recommendedName>
        <fullName evidence="3">DUF5667 domain-containing protein</fullName>
    </recommendedName>
</protein>
<dbReference type="Proteomes" id="UP000229893">
    <property type="component" value="Unassembled WGS sequence"/>
</dbReference>
<evidence type="ECO:0008006" key="3">
    <source>
        <dbReference type="Google" id="ProtNLM"/>
    </source>
</evidence>
<dbReference type="AlphaFoldDB" id="A0A2H0N803"/>
<name>A0A2H0N803_9BACT</name>
<sequence length="200" mass="22716">MKSMPRKLGIFIAFVVVLFLIYGLWSLIFARDPFVPAEFIEASRESALIASQIVTFSSESSENISKINELDKQHRYSEAIVLVAEEIKRNEELKQKAYELSLQLGNMAGVLPSIRPKEATEIALEALNYETTIVLSLISYSDSLNDLLVALDDKFNNRKEFSPGRVQEMIEKINSEAESINGLNEKYKESINEFEKIVME</sequence>
<organism evidence="1 2">
    <name type="scientific">Candidatus Liptonbacteria bacterium CG11_big_fil_rev_8_21_14_0_20_35_14</name>
    <dbReference type="NCBI Taxonomy" id="1974634"/>
    <lineage>
        <taxon>Bacteria</taxon>
        <taxon>Candidatus Liptoniibacteriota</taxon>
    </lineage>
</organism>
<evidence type="ECO:0000313" key="2">
    <source>
        <dbReference type="Proteomes" id="UP000229893"/>
    </source>
</evidence>
<comment type="caution">
    <text evidence="1">The sequence shown here is derived from an EMBL/GenBank/DDBJ whole genome shotgun (WGS) entry which is preliminary data.</text>
</comment>